<protein>
    <recommendedName>
        <fullName evidence="3">Cilia- and flagella-associated protein 69 ARM repeats domain-containing protein</fullName>
    </recommendedName>
</protein>
<name>A0A1Y1VFV9_9FUNG</name>
<sequence length="1146" mass="133345">MESCTPVVSENQLILINNKDQISNKELKNIENIQEQNSKISLKNELILNPLLSDRDDNENKPFISPSASSILSENELKEIEKAYQLVDDYKSGRIKRIDPTRFLHSLPDGAYPQLPKLKKYTTLYTSNVLFPQNNNNNGQIQCPNVINNIKESNINNTLDNNNNDSNMESEKSDNYISTLSDSEKRSSKKIEDIRNENQLSSLNNYDEIEIDKTYRNLMPKFTDMIKVKKINFPMIMDVLNGKRTCLLYERHATIIKKLVGIITETMKDEYIPWLIDIIDTLRQKILQGGDILVKPLIDLIESIKIYDFLNHCNTPLENIKIKLLNTILKTILIPNHKELCYCILKTISNFSNNNKNDTLIPPIDPPILNKPLSQESLNIYFNLYYFKQSSKSFQIIEKSKVINYLLDSPYISTNSEVQISLLLTLKTLLQSNNLYDKFLNHDGMNLLCKFINSMSNVKNFSKKKKYDNEYSENNKGSKIFYEVPVTPHQSLGDLSNINKNIEENDSKCSNINRDTIEDQIISSNDSQCEFNSTDLDEKSTSTLTITKPNTCDNIEKLKLDFDSIYVIIEIFLYIIDTRRKKDAIMQMANKESISNLKNIYEQICVSVKREIHKNIRNDLVTFFSRILEITMISSKKLTLLFYKANLTKTIYNELVKKDSIFMKKIIPIDFEYKQILLNILCYLCHSKENINLLSDLGFLEFSLKYLTFENNEYTKYLNIMQLKQFQLQILDILNSMLKEKSILKRWYKCNGCQYIFKYLPDAIFNESGLSDGCNIISSTVGLIPSTLKVILFISQLGIYMKTHLGNLGIFKIVLEIIKNNSDCEIIQLGLMICSSLCYDCMQNKDIFSKEGGVEIIAQKLKYQNPNKNNEKLILISTIDCIWKTICGCKKSEFKFFENEGIELMLNLVENKKEIRNYSMGCLLDLMENINARSYMLLWRSTNNSSIGVEQLLINLWIEIENSIGVSKINNNIISNTQNPLHSDKYERDNVKLKENIELNESCAINEMKEDCRVKIFSMFEILGFDTFDSTLTIDQKIYLEYIKKFLDFKIGEIWDEIIDELNIRGIRPITPDNDYIMAIHCSLNKKGENVQKFQQELTNMKNKLQMTENNYFMEELQQIERIKYESLEREKYQNKIKQAFKSQNK</sequence>
<accession>A0A1Y1VFV9</accession>
<feature type="compositionally biased region" description="Low complexity" evidence="2">
    <location>
        <begin position="157"/>
        <end position="167"/>
    </location>
</feature>
<dbReference type="OrthoDB" id="191673at2759"/>
<dbReference type="GO" id="GO:0097730">
    <property type="term" value="C:non-motile cilium"/>
    <property type="evidence" value="ECO:0007669"/>
    <property type="project" value="TreeGrafter"/>
</dbReference>
<keyword evidence="1" id="KW-0175">Coiled coil</keyword>
<dbReference type="Proteomes" id="UP000193719">
    <property type="component" value="Unassembled WGS sequence"/>
</dbReference>
<organism evidence="4 5">
    <name type="scientific">Piromyces finnis</name>
    <dbReference type="NCBI Taxonomy" id="1754191"/>
    <lineage>
        <taxon>Eukaryota</taxon>
        <taxon>Fungi</taxon>
        <taxon>Fungi incertae sedis</taxon>
        <taxon>Chytridiomycota</taxon>
        <taxon>Chytridiomycota incertae sedis</taxon>
        <taxon>Neocallimastigomycetes</taxon>
        <taxon>Neocallimastigales</taxon>
        <taxon>Neocallimastigaceae</taxon>
        <taxon>Piromyces</taxon>
    </lineage>
</organism>
<dbReference type="Gene3D" id="1.25.10.10">
    <property type="entry name" value="Leucine-rich Repeat Variant"/>
    <property type="match status" value="1"/>
</dbReference>
<reference evidence="4 5" key="2">
    <citation type="submission" date="2016-08" db="EMBL/GenBank/DDBJ databases">
        <title>Pervasive Adenine N6-methylation of Active Genes in Fungi.</title>
        <authorList>
            <consortium name="DOE Joint Genome Institute"/>
            <person name="Mondo S.J."/>
            <person name="Dannebaum R.O."/>
            <person name="Kuo R.C."/>
            <person name="Labutti K."/>
            <person name="Haridas S."/>
            <person name="Kuo A."/>
            <person name="Salamov A."/>
            <person name="Ahrendt S.R."/>
            <person name="Lipzen A."/>
            <person name="Sullivan W."/>
            <person name="Andreopoulos W.B."/>
            <person name="Clum A."/>
            <person name="Lindquist E."/>
            <person name="Daum C."/>
            <person name="Ramamoorthy G.K."/>
            <person name="Gryganskyi A."/>
            <person name="Culley D."/>
            <person name="Magnuson J.K."/>
            <person name="James T.Y."/>
            <person name="O'Malley M.A."/>
            <person name="Stajich J.E."/>
            <person name="Spatafora J.W."/>
            <person name="Visel A."/>
            <person name="Grigoriev I.V."/>
        </authorList>
    </citation>
    <scope>NUCLEOTIDE SEQUENCE [LARGE SCALE GENOMIC DNA]</scope>
    <source>
        <strain evidence="5">finn</strain>
    </source>
</reference>
<feature type="region of interest" description="Disordered" evidence="2">
    <location>
        <begin position="157"/>
        <end position="182"/>
    </location>
</feature>
<evidence type="ECO:0000256" key="2">
    <source>
        <dbReference type="SAM" id="MobiDB-lite"/>
    </source>
</evidence>
<dbReference type="SUPFAM" id="SSF48371">
    <property type="entry name" value="ARM repeat"/>
    <property type="match status" value="1"/>
</dbReference>
<reference evidence="4 5" key="1">
    <citation type="submission" date="2016-08" db="EMBL/GenBank/DDBJ databases">
        <title>Genomes of anaerobic fungi encode conserved fungal cellulosomes for biomass hydrolysis.</title>
        <authorList>
            <consortium name="DOE Joint Genome Institute"/>
            <person name="Haitjema C.H."/>
            <person name="Gilmore S.P."/>
            <person name="Henske J.K."/>
            <person name="Solomon K.V."/>
            <person name="De Groot R."/>
            <person name="Kuo A."/>
            <person name="Mondo S.J."/>
            <person name="Salamov A.A."/>
            <person name="Labutti K."/>
            <person name="Zhao Z."/>
            <person name="Chiniquy J."/>
            <person name="Barry K."/>
            <person name="Brewer H.M."/>
            <person name="Purvine S.O."/>
            <person name="Wright A.T."/>
            <person name="Boxma B."/>
            <person name="Van Alen T."/>
            <person name="Hackstein J.H."/>
            <person name="Baker S.E."/>
            <person name="Grigoriev I.V."/>
            <person name="O'Malley M.A."/>
        </authorList>
    </citation>
    <scope>NUCLEOTIDE SEQUENCE [LARGE SCALE GENOMIC DNA]</scope>
    <source>
        <strain evidence="5">finn</strain>
    </source>
</reference>
<dbReference type="PANTHER" id="PTHR14716:SF0">
    <property type="entry name" value="CILIA- AND FLAGELLA-ASSOCIATED PROTEIN 69"/>
    <property type="match status" value="1"/>
</dbReference>
<feature type="domain" description="Cilia- and flagella-associated protein 69 ARM repeats" evidence="3">
    <location>
        <begin position="565"/>
        <end position="1058"/>
    </location>
</feature>
<dbReference type="EMBL" id="MCFH01000009">
    <property type="protein sequence ID" value="ORX55288.1"/>
    <property type="molecule type" value="Genomic_DNA"/>
</dbReference>
<evidence type="ECO:0000313" key="5">
    <source>
        <dbReference type="Proteomes" id="UP000193719"/>
    </source>
</evidence>
<dbReference type="STRING" id="1754191.A0A1Y1VFV9"/>
<dbReference type="InterPro" id="IPR048732">
    <property type="entry name" value="CFA69"/>
</dbReference>
<evidence type="ECO:0000256" key="1">
    <source>
        <dbReference type="SAM" id="Coils"/>
    </source>
</evidence>
<comment type="caution">
    <text evidence="4">The sequence shown here is derived from an EMBL/GenBank/DDBJ whole genome shotgun (WGS) entry which is preliminary data.</text>
</comment>
<dbReference type="GO" id="GO:1902093">
    <property type="term" value="P:positive regulation of flagellated sperm motility"/>
    <property type="evidence" value="ECO:0007669"/>
    <property type="project" value="TreeGrafter"/>
</dbReference>
<keyword evidence="5" id="KW-1185">Reference proteome</keyword>
<dbReference type="PANTHER" id="PTHR14716">
    <property type="entry name" value="CILIA- AND FLAGELLA-ASSOCIATED PROTEIN 69"/>
    <property type="match status" value="1"/>
</dbReference>
<gene>
    <name evidence="4" type="ORF">BCR36DRAFT_346952</name>
</gene>
<dbReference type="InterPro" id="IPR048733">
    <property type="entry name" value="CFA69_ARM_dom"/>
</dbReference>
<dbReference type="InterPro" id="IPR011989">
    <property type="entry name" value="ARM-like"/>
</dbReference>
<dbReference type="Pfam" id="PF21049">
    <property type="entry name" value="CFA69_ARM_rpt"/>
    <property type="match status" value="1"/>
</dbReference>
<proteinExistence type="predicted"/>
<dbReference type="InterPro" id="IPR016024">
    <property type="entry name" value="ARM-type_fold"/>
</dbReference>
<evidence type="ECO:0000259" key="3">
    <source>
        <dbReference type="Pfam" id="PF21049"/>
    </source>
</evidence>
<feature type="coiled-coil region" evidence="1">
    <location>
        <begin position="1084"/>
        <end position="1111"/>
    </location>
</feature>
<evidence type="ECO:0000313" key="4">
    <source>
        <dbReference type="EMBL" id="ORX55288.1"/>
    </source>
</evidence>
<dbReference type="AlphaFoldDB" id="A0A1Y1VFV9"/>